<evidence type="ECO:0000313" key="3">
    <source>
        <dbReference type="Proteomes" id="UP000830401"/>
    </source>
</evidence>
<evidence type="ECO:0000313" key="2">
    <source>
        <dbReference type="EMBL" id="UOQ69957.1"/>
    </source>
</evidence>
<dbReference type="Proteomes" id="UP000830401">
    <property type="component" value="Plasmid unnamed9"/>
</dbReference>
<accession>A0ABY4GG53</accession>
<keyword evidence="2" id="KW-0614">Plasmid</keyword>
<feature type="region of interest" description="Disordered" evidence="1">
    <location>
        <begin position="31"/>
        <end position="51"/>
    </location>
</feature>
<dbReference type="EMBL" id="CP095070">
    <property type="protein sequence ID" value="UOQ69957.1"/>
    <property type="molecule type" value="Genomic_DNA"/>
</dbReference>
<proteinExistence type="predicted"/>
<organism evidence="2 3">
    <name type="scientific">Hymenobacter volaticus</name>
    <dbReference type="NCBI Taxonomy" id="2932254"/>
    <lineage>
        <taxon>Bacteria</taxon>
        <taxon>Pseudomonadati</taxon>
        <taxon>Bacteroidota</taxon>
        <taxon>Cytophagia</taxon>
        <taxon>Cytophagales</taxon>
        <taxon>Hymenobacteraceae</taxon>
        <taxon>Hymenobacter</taxon>
    </lineage>
</organism>
<name>A0ABY4GG53_9BACT</name>
<keyword evidence="3" id="KW-1185">Reference proteome</keyword>
<protein>
    <submittedName>
        <fullName evidence="2">Uncharacterized protein</fullName>
    </submittedName>
</protein>
<evidence type="ECO:0000256" key="1">
    <source>
        <dbReference type="SAM" id="MobiDB-lite"/>
    </source>
</evidence>
<dbReference type="RefSeq" id="WP_245127806.1">
    <property type="nucleotide sequence ID" value="NZ_CP095070.1"/>
</dbReference>
<feature type="compositionally biased region" description="Polar residues" evidence="1">
    <location>
        <begin position="35"/>
        <end position="51"/>
    </location>
</feature>
<gene>
    <name evidence="2" type="ORF">MUN86_30710</name>
</gene>
<geneLocation type="plasmid" evidence="2 3">
    <name>unnamed9</name>
</geneLocation>
<sequence length="51" mass="5759">MLDTVTLADIVEGRRLESDFAQVLLAHKSRRLPAAQQQEQSGQNFSRSFGR</sequence>
<reference evidence="2" key="1">
    <citation type="submission" date="2022-04" db="EMBL/GenBank/DDBJ databases">
        <title>Hymenobacter sp. isolated from the air.</title>
        <authorList>
            <person name="Won M."/>
            <person name="Lee C.-M."/>
            <person name="Woen H.-Y."/>
            <person name="Kwon S.-W."/>
        </authorList>
    </citation>
    <scope>NUCLEOTIDE SEQUENCE</scope>
    <source>
        <strain evidence="2">5420S-77</strain>
        <plasmid evidence="2">unnamed9</plasmid>
    </source>
</reference>